<dbReference type="EMBL" id="PKSM01000012">
    <property type="protein sequence ID" value="POW22174.1"/>
    <property type="molecule type" value="Genomic_DNA"/>
</dbReference>
<feature type="region of interest" description="Disordered" evidence="1">
    <location>
        <begin position="21"/>
        <end position="43"/>
    </location>
</feature>
<accession>A0A2S4WKA5</accession>
<dbReference type="VEuPathDB" id="FungiDB:PSTT_08105"/>
<organism evidence="2 3">
    <name type="scientific">Puccinia striiformis</name>
    <dbReference type="NCBI Taxonomy" id="27350"/>
    <lineage>
        <taxon>Eukaryota</taxon>
        <taxon>Fungi</taxon>
        <taxon>Dikarya</taxon>
        <taxon>Basidiomycota</taxon>
        <taxon>Pucciniomycotina</taxon>
        <taxon>Pucciniomycetes</taxon>
        <taxon>Pucciniales</taxon>
        <taxon>Pucciniaceae</taxon>
        <taxon>Puccinia</taxon>
    </lineage>
</organism>
<evidence type="ECO:0000313" key="2">
    <source>
        <dbReference type="EMBL" id="POW22174.1"/>
    </source>
</evidence>
<dbReference type="OrthoDB" id="10635753at2759"/>
<proteinExistence type="predicted"/>
<reference evidence="3" key="3">
    <citation type="journal article" date="2018" name="Mol. Plant Microbe Interact.">
        <title>Genome sequence resources for the wheat stripe rust pathogen (Puccinia striiformis f. sp. tritici) and the barley stripe rust pathogen (Puccinia striiformis f. sp. hordei).</title>
        <authorList>
            <person name="Xia C."/>
            <person name="Wang M."/>
            <person name="Yin C."/>
            <person name="Cornejo O.E."/>
            <person name="Hulbert S.H."/>
            <person name="Chen X."/>
        </authorList>
    </citation>
    <scope>NUCLEOTIDE SEQUENCE [LARGE SCALE GENOMIC DNA]</scope>
    <source>
        <strain evidence="3">93TX-2</strain>
    </source>
</reference>
<dbReference type="AlphaFoldDB" id="A0A2S4WKA5"/>
<comment type="caution">
    <text evidence="2">The sequence shown here is derived from an EMBL/GenBank/DDBJ whole genome shotgun (WGS) entry which is preliminary data.</text>
</comment>
<reference evidence="2 3" key="1">
    <citation type="submission" date="2017-12" db="EMBL/GenBank/DDBJ databases">
        <title>Gene loss provides genomic basis for host adaptation in cereal stripe rust fungi.</title>
        <authorList>
            <person name="Xia C."/>
        </authorList>
    </citation>
    <scope>NUCLEOTIDE SEQUENCE [LARGE SCALE GENOMIC DNA]</scope>
    <source>
        <strain evidence="2 3">93TX-2</strain>
    </source>
</reference>
<dbReference type="Proteomes" id="UP000238274">
    <property type="component" value="Unassembled WGS sequence"/>
</dbReference>
<name>A0A2S4WKA5_9BASI</name>
<keyword evidence="3" id="KW-1185">Reference proteome</keyword>
<evidence type="ECO:0000256" key="1">
    <source>
        <dbReference type="SAM" id="MobiDB-lite"/>
    </source>
</evidence>
<feature type="non-terminal residue" evidence="2">
    <location>
        <position position="1"/>
    </location>
</feature>
<reference evidence="3" key="2">
    <citation type="journal article" date="2018" name="BMC Genomics">
        <title>Genomic insights into host adaptation between the wheat stripe rust pathogen (Puccinia striiformis f. sp. tritici) and the barley stripe rust pathogen (Puccinia striiformis f. sp. hordei).</title>
        <authorList>
            <person name="Xia C."/>
            <person name="Wang M."/>
            <person name="Yin C."/>
            <person name="Cornejo O.E."/>
            <person name="Hulbert S.H."/>
            <person name="Chen X."/>
        </authorList>
    </citation>
    <scope>NUCLEOTIDE SEQUENCE [LARGE SCALE GENOMIC DNA]</scope>
    <source>
        <strain evidence="3">93TX-2</strain>
    </source>
</reference>
<gene>
    <name evidence="2" type="ORF">PSHT_01512</name>
</gene>
<protein>
    <submittedName>
        <fullName evidence="2">Uncharacterized protein</fullName>
    </submittedName>
</protein>
<dbReference type="VEuPathDB" id="FungiDB:PSHT_01512"/>
<sequence>KNKPQITTTIITIMAASSTEHPSILDKNEQGLLGGPTPSQPPRSAIVPATEGREGTNGVDVSLGRVTDARTTVNTAGPGVEVKLDALQALEKKSSLLSDATATLGVAPALEESLFSKIEEAFDLRLDSWKVKIEEGLTSNSETIVLHDNDDDKIVEIKVNKVKRRCATLNHLTSGPPPKRARVLEHTGVEGVNQSGTFILRDSGFVLLVGLRLVPLN</sequence>
<evidence type="ECO:0000313" key="3">
    <source>
        <dbReference type="Proteomes" id="UP000238274"/>
    </source>
</evidence>